<dbReference type="InterPro" id="IPR003961">
    <property type="entry name" value="FN3_dom"/>
</dbReference>
<gene>
    <name evidence="6" type="ORF">C7M84_015008</name>
</gene>
<dbReference type="GO" id="GO:0007155">
    <property type="term" value="P:cell adhesion"/>
    <property type="evidence" value="ECO:0007669"/>
    <property type="project" value="TreeGrafter"/>
</dbReference>
<evidence type="ECO:0000256" key="2">
    <source>
        <dbReference type="SAM" id="Coils"/>
    </source>
</evidence>
<protein>
    <submittedName>
        <fullName evidence="6">Putative epidermal cell surface receptor isoform X4</fullName>
    </submittedName>
</protein>
<dbReference type="SMART" id="SM00060">
    <property type="entry name" value="FN3"/>
    <property type="match status" value="5"/>
</dbReference>
<evidence type="ECO:0000313" key="6">
    <source>
        <dbReference type="EMBL" id="ROT66934.1"/>
    </source>
</evidence>
<feature type="domain" description="VWFC" evidence="4">
    <location>
        <begin position="1393"/>
        <end position="1467"/>
    </location>
</feature>
<name>A0A3R7SMA9_PENVA</name>
<evidence type="ECO:0000256" key="1">
    <source>
        <dbReference type="ARBA" id="ARBA00022729"/>
    </source>
</evidence>
<dbReference type="InterPro" id="IPR050941">
    <property type="entry name" value="CCN"/>
</dbReference>
<dbReference type="Gene3D" id="2.60.40.10">
    <property type="entry name" value="Immunoglobulins"/>
    <property type="match status" value="3"/>
</dbReference>
<proteinExistence type="predicted"/>
<dbReference type="CDD" id="cd00063">
    <property type="entry name" value="FN3"/>
    <property type="match status" value="2"/>
</dbReference>
<dbReference type="GO" id="GO:0005615">
    <property type="term" value="C:extracellular space"/>
    <property type="evidence" value="ECO:0007669"/>
    <property type="project" value="TreeGrafter"/>
</dbReference>
<comment type="caution">
    <text evidence="6">The sequence shown here is derived from an EMBL/GenBank/DDBJ whole genome shotgun (WGS) entry which is preliminary data.</text>
</comment>
<dbReference type="InterPro" id="IPR001007">
    <property type="entry name" value="VWF_dom"/>
</dbReference>
<dbReference type="EMBL" id="QCYY01002875">
    <property type="protein sequence ID" value="ROT66934.1"/>
    <property type="molecule type" value="Genomic_DNA"/>
</dbReference>
<evidence type="ECO:0000259" key="5">
    <source>
        <dbReference type="PROSITE" id="PS50853"/>
    </source>
</evidence>
<dbReference type="GO" id="GO:0045597">
    <property type="term" value="P:positive regulation of cell differentiation"/>
    <property type="evidence" value="ECO:0007669"/>
    <property type="project" value="TreeGrafter"/>
</dbReference>
<keyword evidence="6" id="KW-0675">Receptor</keyword>
<keyword evidence="7" id="KW-1185">Reference proteome</keyword>
<evidence type="ECO:0000313" key="7">
    <source>
        <dbReference type="Proteomes" id="UP000283509"/>
    </source>
</evidence>
<feature type="region of interest" description="Disordered" evidence="3">
    <location>
        <begin position="742"/>
        <end position="762"/>
    </location>
</feature>
<accession>A0A3R7SMA9</accession>
<dbReference type="PANTHER" id="PTHR11348">
    <property type="entry name" value="CONNECTIVE TISSUE GROWTH FACTOR-RELATED"/>
    <property type="match status" value="1"/>
</dbReference>
<feature type="domain" description="Fibronectin type-III" evidence="5">
    <location>
        <begin position="182"/>
        <end position="286"/>
    </location>
</feature>
<reference evidence="6 7" key="1">
    <citation type="submission" date="2018-04" db="EMBL/GenBank/DDBJ databases">
        <authorList>
            <person name="Zhang X."/>
            <person name="Yuan J."/>
            <person name="Li F."/>
            <person name="Xiang J."/>
        </authorList>
    </citation>
    <scope>NUCLEOTIDE SEQUENCE [LARGE SCALE GENOMIC DNA]</scope>
    <source>
        <tissue evidence="6">Muscle</tissue>
    </source>
</reference>
<dbReference type="GO" id="GO:0005178">
    <property type="term" value="F:integrin binding"/>
    <property type="evidence" value="ECO:0007669"/>
    <property type="project" value="TreeGrafter"/>
</dbReference>
<dbReference type="SUPFAM" id="SSF49265">
    <property type="entry name" value="Fibronectin type III"/>
    <property type="match status" value="2"/>
</dbReference>
<feature type="coiled-coil region" evidence="2">
    <location>
        <begin position="633"/>
        <end position="665"/>
    </location>
</feature>
<keyword evidence="1" id="KW-0732">Signal</keyword>
<dbReference type="PROSITE" id="PS50184">
    <property type="entry name" value="VWFC_2"/>
    <property type="match status" value="1"/>
</dbReference>
<dbReference type="InterPro" id="IPR013783">
    <property type="entry name" value="Ig-like_fold"/>
</dbReference>
<feature type="domain" description="Fibronectin type-III" evidence="5">
    <location>
        <begin position="1697"/>
        <end position="1794"/>
    </location>
</feature>
<organism evidence="6 7">
    <name type="scientific">Penaeus vannamei</name>
    <name type="common">Whiteleg shrimp</name>
    <name type="synonym">Litopenaeus vannamei</name>
    <dbReference type="NCBI Taxonomy" id="6689"/>
    <lineage>
        <taxon>Eukaryota</taxon>
        <taxon>Metazoa</taxon>
        <taxon>Ecdysozoa</taxon>
        <taxon>Arthropoda</taxon>
        <taxon>Crustacea</taxon>
        <taxon>Multicrustacea</taxon>
        <taxon>Malacostraca</taxon>
        <taxon>Eumalacostraca</taxon>
        <taxon>Eucarida</taxon>
        <taxon>Decapoda</taxon>
        <taxon>Dendrobranchiata</taxon>
        <taxon>Penaeoidea</taxon>
        <taxon>Penaeidae</taxon>
        <taxon>Penaeus</taxon>
    </lineage>
</organism>
<dbReference type="SMART" id="SM00214">
    <property type="entry name" value="VWC"/>
    <property type="match status" value="6"/>
</dbReference>
<reference evidence="6 7" key="2">
    <citation type="submission" date="2019-01" db="EMBL/GenBank/DDBJ databases">
        <title>The decoding of complex shrimp genome reveals the adaptation for benthos swimmer, frequently molting mechanism and breeding impact on genome.</title>
        <authorList>
            <person name="Sun Y."/>
            <person name="Gao Y."/>
            <person name="Yu Y."/>
        </authorList>
    </citation>
    <scope>NUCLEOTIDE SEQUENCE [LARGE SCALE GENOMIC DNA]</scope>
    <source>
        <tissue evidence="6">Muscle</tissue>
    </source>
</reference>
<dbReference type="PANTHER" id="PTHR11348:SF34">
    <property type="entry name" value="EPIDERMAL CELL SURFACE RECEPTOR-RELATED"/>
    <property type="match status" value="1"/>
</dbReference>
<sequence length="1987" mass="221160">MKRGGSKVDWASPHKLSTVLLRRQGGESLTKGMEDCRRILGGGGDSTVPQNSEDWQRMDVEAGLDSQALEGLVPGTQYNVKWSGVSGGTAKLSLDTLEGCQAENVSYGVGQDWTEGCQKKCSCSQGGEAKCLPRCVFVTGEIKDPSCTEIPDAEDPDCCVTYNCKKTGETSVLPSPTSQKAAAGLPKLLVTSKTHSSVTLAWDDFRARAVEEGYVAEYREVEGGEASEKEPWMKKIVPVGATPPSLTSVTIEDLKPNTLYQVRVSIYDEVENGRLADTTETLTVRTEFGCVYGNSSHALGEFFIGCEERCTCHASGDVKCFQRCTLPYFKKGEFSGDALCREQPAERDSCCVIVRCATNTTNFALADLPYEPCTNMVCGPNAECGADSMTSDDPAAGGSNLSFGYCRCLPGYVGDASDLDIGCVLDTNRKEGSCTFKNTTYRPGDVFFDECEYRCSCNNNTEIECEPRCEFPHEDGSETEPGCEYLPDPKDSCCKLRVCNSTSEAATDAARAPSLPSNGCTEGNITYAMNERFYNGCETQCTCMGFGDISCVPRCPPLKVVSETPKKCQTLPDPLDPCCSITVCDEETPDVMKANLTDEERKMLMENMTGIEKVMTMKEMMKNMTEVDKEIMINNMTAEEREMLVNMTEAERKMMNKTMSETEKEMMMKNIMDLERDMMKKNMTEVEMEMMMKNKTAMEKNAHNHIHVHEDGTTHSHGHDHDMDGAHNHTHEDNAEHAHFHTHEDGTSHSHPHDHMGEEHNHTHGEGVEAVHWHVHEDGTNHSHAHGNMEHSHTADGGIGWHIHEDGTNHSHAHDSLAHTHDGDWHVHEDGTNHSHPHGNMEHTHEGGNDWHIHEDGTNHTHAHGSMEHTHDGEDIWHVHEDGTNHSHPLGDKPHSHTADGEIVWHSKEENNMAHTHGANDWHVHEDGTNHSHSHGNMDHTHEGEAVWHVHEDGTNHSHPQGDKAHSHTADGGIIWHNKDGTNHSHAHGNMPHTHGENDWHVHEDGTNHSHAHGNMEHNHEGEDIWHVHEDGTNHSHPLGDKPHSHTADGEIIWHGEEENNMAHTHGAGDWHVHEDGTNHSHAHGSMPHTHGENEWHVHEDGTNHSHAHGSMDHAHEGEAVWHVHEDGTNHSHPHGDKPHSHTADGDIIWHGEDDNNMAHTHGAGDWHVHEDGTNHSHSHGSMGHTHEGEDIWHVHEDGTNHSHPHGDKPHSHTADGEIIWHAEEDGNMAHDHGWHVHGDGTNHSHAHGDLEHVHKHEGIEMHAHPDPKILEKKSRANDEGNYDLDILEVMAINATAAEIHLAVSDAMLEAWTRKPFLIVLYSPDSLTWSKKNITSENIRVRNPNDMYVTVGELQPSTAYQFRVAFDDSVSSTAKVQLLDGPADLGVDIDVSNMCEYEGHYYKRGETFYKGCRQSCMCSENLEVYCADIECPVSFGLELIDPDCYEWDTDPDYVPTPPNCCQPLKCVATAACEYMGQTFNNYDTIPREITGCSQMCTCNHGKVTCNDLCAPVPDAPPPELECPPEKAVLITLPGETCCRSWQCAAHSVACGCITDFEFLATTEVVETTLYAGSSQENSIAEPVVQALDARTAQISFDTPPVYKGLPGELLVRFTSDPVANADPETWKQEILVPMGTIINHSQWNHVMTSLEPDTSYAMQVVLNVQGAQPVTSPMFTYTTMAEATTPSTTTPLPRLDVNAELYATEVSKTTAKISWRRFNAYELQYIDGVQVKYAEKDKLIPNISPLLHRDSNQMELRDLQPGTNYTVDLVFFTREDQTTQVSNTQPITFMTLPEEDPYEFEIEVRPGKVSSQTAELYYSGVPDPEEKYVNVFRAVYVREDERVDAQTFKIPKTGHEKKIFLSDLKPDVEYKVWLEAYLSNGRKKKSNVIAITTKAGELPKPEKSEVGRRAEGRVLRRPGRRGHHSCHRVRGLPRLLVILLRKQSHAKAHINSSRSNAAYDNPSYKTYDMEMNGIKGSGNGATHMDEP</sequence>
<dbReference type="Pfam" id="PF00041">
    <property type="entry name" value="fn3"/>
    <property type="match status" value="2"/>
</dbReference>
<dbReference type="Proteomes" id="UP000283509">
    <property type="component" value="Unassembled WGS sequence"/>
</dbReference>
<dbReference type="OrthoDB" id="6022609at2759"/>
<evidence type="ECO:0000259" key="4">
    <source>
        <dbReference type="PROSITE" id="PS50184"/>
    </source>
</evidence>
<dbReference type="InterPro" id="IPR036116">
    <property type="entry name" value="FN3_sf"/>
</dbReference>
<dbReference type="PROSITE" id="PS50853">
    <property type="entry name" value="FN3"/>
    <property type="match status" value="2"/>
</dbReference>
<feature type="region of interest" description="Disordered" evidence="3">
    <location>
        <begin position="831"/>
        <end position="852"/>
    </location>
</feature>
<keyword evidence="2" id="KW-0175">Coiled coil</keyword>
<evidence type="ECO:0000256" key="3">
    <source>
        <dbReference type="SAM" id="MobiDB-lite"/>
    </source>
</evidence>